<keyword evidence="9" id="KW-0645">Protease</keyword>
<comment type="subcellular location">
    <subcellularLocation>
        <location evidence="1">Membrane</location>
        <topology evidence="1">Multi-pass membrane protein</topology>
    </subcellularLocation>
</comment>
<keyword evidence="3 7" id="KW-0812">Transmembrane</keyword>
<keyword evidence="4" id="KW-0378">Hydrolase</keyword>
<organism evidence="9 10">
    <name type="scientific">Nocardioides seonyuensis</name>
    <dbReference type="NCBI Taxonomy" id="2518371"/>
    <lineage>
        <taxon>Bacteria</taxon>
        <taxon>Bacillati</taxon>
        <taxon>Actinomycetota</taxon>
        <taxon>Actinomycetes</taxon>
        <taxon>Propionibacteriales</taxon>
        <taxon>Nocardioidaceae</taxon>
        <taxon>Nocardioides</taxon>
    </lineage>
</organism>
<dbReference type="InterPro" id="IPR035952">
    <property type="entry name" value="Rhomboid-like_sf"/>
</dbReference>
<feature type="transmembrane region" description="Helical" evidence="7">
    <location>
        <begin position="263"/>
        <end position="279"/>
    </location>
</feature>
<dbReference type="Pfam" id="PF01694">
    <property type="entry name" value="Rhomboid"/>
    <property type="match status" value="1"/>
</dbReference>
<feature type="domain" description="Peptidase S54 rhomboid" evidence="8">
    <location>
        <begin position="145"/>
        <end position="275"/>
    </location>
</feature>
<feature type="transmembrane region" description="Helical" evidence="7">
    <location>
        <begin position="286"/>
        <end position="309"/>
    </location>
</feature>
<reference evidence="9 10" key="1">
    <citation type="submission" date="2019-03" db="EMBL/GenBank/DDBJ databases">
        <title>Three New Species of Nocardioides, Nocardioides euryhalodurans sp. nov., Nocardioides seonyuensis sp. nov. and Nocardioides eburneoflavus sp. nov. Iolated from Soil.</title>
        <authorList>
            <person name="Roh S.G."/>
            <person name="Lee C."/>
            <person name="Kim M.-K."/>
            <person name="Kim S.B."/>
        </authorList>
    </citation>
    <scope>NUCLEOTIDE SEQUENCE [LARGE SCALE GENOMIC DNA]</scope>
    <source>
        <strain evidence="9 10">MMS17-SY207-3</strain>
    </source>
</reference>
<dbReference type="InterPro" id="IPR022764">
    <property type="entry name" value="Peptidase_S54_rhomboid_dom"/>
</dbReference>
<sequence length="311" mass="32987">MSDHPGSVPGGAPVCYRHPDRETWIRCQRCDRPICPDCMRDAAVGFQCPDCVKQGAKETRQGLSLYGGRRSADPRLTSFVLIGINAAIWMAIMATGGNNSRLVDLLAFMPRGRCNAPEAGMYFPDIRTEAVCDTAGTWIPGIVDGAWWKLLSPVFTHVEIWHIATNMLALFVLGPIVEAAFGRTRFLAIYLAGGLGGSVCALWLASPGSSGVGASGALFGLLGALVVMSVKGHVDRQWVTQNLVLGVVITVVGWRFISWQGHLGGLLAGLATAGLVVFAPKARRSAVQWAGIAAVLVVLLALALVRVAALA</sequence>
<gene>
    <name evidence="9" type="ORF">EXE58_07470</name>
</gene>
<dbReference type="KEGG" id="nsn:EXE58_07470"/>
<comment type="similarity">
    <text evidence="2">Belongs to the peptidase S54 family.</text>
</comment>
<dbReference type="OrthoDB" id="9807874at2"/>
<dbReference type="AlphaFoldDB" id="A0A4P7IDQ4"/>
<evidence type="ECO:0000256" key="7">
    <source>
        <dbReference type="SAM" id="Phobius"/>
    </source>
</evidence>
<dbReference type="EMBL" id="CP038436">
    <property type="protein sequence ID" value="QBX55309.1"/>
    <property type="molecule type" value="Genomic_DNA"/>
</dbReference>
<dbReference type="PANTHER" id="PTHR43731:SF14">
    <property type="entry name" value="PRESENILIN-ASSOCIATED RHOMBOID-LIKE PROTEIN, MITOCHONDRIAL"/>
    <property type="match status" value="1"/>
</dbReference>
<dbReference type="GO" id="GO:0016020">
    <property type="term" value="C:membrane"/>
    <property type="evidence" value="ECO:0007669"/>
    <property type="project" value="UniProtKB-SubCell"/>
</dbReference>
<dbReference type="InterPro" id="IPR050925">
    <property type="entry name" value="Rhomboid_protease_S54"/>
</dbReference>
<dbReference type="SUPFAM" id="SSF144091">
    <property type="entry name" value="Rhomboid-like"/>
    <property type="match status" value="1"/>
</dbReference>
<evidence type="ECO:0000313" key="9">
    <source>
        <dbReference type="EMBL" id="QBX55309.1"/>
    </source>
</evidence>
<protein>
    <submittedName>
        <fullName evidence="9">Rhomboid family intramembrane serine protease</fullName>
    </submittedName>
</protein>
<name>A0A4P7IDQ4_9ACTN</name>
<keyword evidence="6 7" id="KW-0472">Membrane</keyword>
<evidence type="ECO:0000256" key="1">
    <source>
        <dbReference type="ARBA" id="ARBA00004141"/>
    </source>
</evidence>
<feature type="transmembrane region" description="Helical" evidence="7">
    <location>
        <begin position="211"/>
        <end position="230"/>
    </location>
</feature>
<evidence type="ECO:0000256" key="6">
    <source>
        <dbReference type="ARBA" id="ARBA00023136"/>
    </source>
</evidence>
<accession>A0A4P7IDQ4</accession>
<evidence type="ECO:0000313" key="10">
    <source>
        <dbReference type="Proteomes" id="UP000294853"/>
    </source>
</evidence>
<evidence type="ECO:0000256" key="4">
    <source>
        <dbReference type="ARBA" id="ARBA00022801"/>
    </source>
</evidence>
<feature type="transmembrane region" description="Helical" evidence="7">
    <location>
        <begin position="239"/>
        <end position="257"/>
    </location>
</feature>
<feature type="transmembrane region" description="Helical" evidence="7">
    <location>
        <begin position="76"/>
        <end position="96"/>
    </location>
</feature>
<evidence type="ECO:0000256" key="2">
    <source>
        <dbReference type="ARBA" id="ARBA00009045"/>
    </source>
</evidence>
<evidence type="ECO:0000259" key="8">
    <source>
        <dbReference type="Pfam" id="PF01694"/>
    </source>
</evidence>
<keyword evidence="10" id="KW-1185">Reference proteome</keyword>
<keyword evidence="5 7" id="KW-1133">Transmembrane helix</keyword>
<dbReference type="GO" id="GO:0004252">
    <property type="term" value="F:serine-type endopeptidase activity"/>
    <property type="evidence" value="ECO:0007669"/>
    <property type="project" value="InterPro"/>
</dbReference>
<dbReference type="GO" id="GO:0006508">
    <property type="term" value="P:proteolysis"/>
    <property type="evidence" value="ECO:0007669"/>
    <property type="project" value="UniProtKB-KW"/>
</dbReference>
<proteinExistence type="inferred from homology"/>
<evidence type="ECO:0000256" key="5">
    <source>
        <dbReference type="ARBA" id="ARBA00022989"/>
    </source>
</evidence>
<feature type="transmembrane region" description="Helical" evidence="7">
    <location>
        <begin position="160"/>
        <end position="180"/>
    </location>
</feature>
<dbReference type="PANTHER" id="PTHR43731">
    <property type="entry name" value="RHOMBOID PROTEASE"/>
    <property type="match status" value="1"/>
</dbReference>
<evidence type="ECO:0000256" key="3">
    <source>
        <dbReference type="ARBA" id="ARBA00022692"/>
    </source>
</evidence>
<dbReference type="Gene3D" id="1.20.1540.10">
    <property type="entry name" value="Rhomboid-like"/>
    <property type="match status" value="1"/>
</dbReference>
<dbReference type="Proteomes" id="UP000294853">
    <property type="component" value="Chromosome"/>
</dbReference>
<feature type="transmembrane region" description="Helical" evidence="7">
    <location>
        <begin position="187"/>
        <end position="205"/>
    </location>
</feature>
<dbReference type="RefSeq" id="WP_135267301.1">
    <property type="nucleotide sequence ID" value="NZ_CP038436.1"/>
</dbReference>